<feature type="transmembrane region" description="Helical" evidence="1">
    <location>
        <begin position="35"/>
        <end position="60"/>
    </location>
</feature>
<name>F7PSI9_9MOLU</name>
<reference evidence="2 3" key="2">
    <citation type="journal article" date="2013" name="PLoS ONE">
        <title>INDIGO - INtegrated Data Warehouse of MIcrobial GenOmes with Examples from the Red Sea Extremophiles.</title>
        <authorList>
            <person name="Alam I."/>
            <person name="Antunes A."/>
            <person name="Kamau A.A."/>
            <person name="Ba Alawi W."/>
            <person name="Kalkatawi M."/>
            <person name="Stingl U."/>
            <person name="Bajic V.B."/>
        </authorList>
    </citation>
    <scope>NUCLEOTIDE SEQUENCE [LARGE SCALE GENOMIC DNA]</scope>
    <source>
        <strain evidence="2 3">SSD-17B</strain>
    </source>
</reference>
<comment type="caution">
    <text evidence="2">The sequence shown here is derived from an EMBL/GenBank/DDBJ whole genome shotgun (WGS) entry which is preliminary data.</text>
</comment>
<organism evidence="2 3">
    <name type="scientific">Haloplasma contractile SSD-17B</name>
    <dbReference type="NCBI Taxonomy" id="1033810"/>
    <lineage>
        <taxon>Bacteria</taxon>
        <taxon>Bacillati</taxon>
        <taxon>Mycoplasmatota</taxon>
        <taxon>Mollicutes</taxon>
        <taxon>Haloplasmatales</taxon>
        <taxon>Haloplasmataceae</taxon>
        <taxon>Haloplasma</taxon>
    </lineage>
</organism>
<evidence type="ECO:0000256" key="1">
    <source>
        <dbReference type="SAM" id="Phobius"/>
    </source>
</evidence>
<dbReference type="InParanoid" id="F7PSI9"/>
<proteinExistence type="predicted"/>
<evidence type="ECO:0000313" key="2">
    <source>
        <dbReference type="EMBL" id="ERJ12620.1"/>
    </source>
</evidence>
<dbReference type="EMBL" id="AFNU02000004">
    <property type="protein sequence ID" value="ERJ12620.1"/>
    <property type="molecule type" value="Genomic_DNA"/>
</dbReference>
<dbReference type="RefSeq" id="WP_008824798.1">
    <property type="nucleotide sequence ID" value="NZ_AFNU02000004.1"/>
</dbReference>
<dbReference type="Proteomes" id="UP000005707">
    <property type="component" value="Unassembled WGS sequence"/>
</dbReference>
<accession>F7PSI9</accession>
<dbReference type="STRING" id="1033810.HLPCO_001611"/>
<keyword evidence="1" id="KW-1133">Transmembrane helix</keyword>
<sequence>MLKNIKWVLKNLVIGLVMIYVINMLTAYIEIELKIPINIATIFIAGFLRFPGLIIMFIIASL</sequence>
<reference evidence="2 3" key="1">
    <citation type="journal article" date="2011" name="J. Bacteriol.">
        <title>Genome sequence of Haloplasma contractile, an unusual contractile bacterium from a deep-sea anoxic brine lake.</title>
        <authorList>
            <person name="Antunes A."/>
            <person name="Alam I."/>
            <person name="El Dorry H."/>
            <person name="Siam R."/>
            <person name="Robertson A."/>
            <person name="Bajic V.B."/>
            <person name="Stingl U."/>
        </authorList>
    </citation>
    <scope>NUCLEOTIDE SEQUENCE [LARGE SCALE GENOMIC DNA]</scope>
    <source>
        <strain evidence="2 3">SSD-17B</strain>
    </source>
</reference>
<gene>
    <name evidence="2" type="ORF">HLPCO_001611</name>
</gene>
<dbReference type="InterPro" id="IPR010001">
    <property type="entry name" value="BofA"/>
</dbReference>
<keyword evidence="1" id="KW-0812">Transmembrane</keyword>
<feature type="transmembrane region" description="Helical" evidence="1">
    <location>
        <begin position="12"/>
        <end position="29"/>
    </location>
</feature>
<dbReference type="Pfam" id="PF07441">
    <property type="entry name" value="BofA"/>
    <property type="match status" value="1"/>
</dbReference>
<evidence type="ECO:0000313" key="3">
    <source>
        <dbReference type="Proteomes" id="UP000005707"/>
    </source>
</evidence>
<dbReference type="OrthoDB" id="2692225at2"/>
<dbReference type="AlphaFoldDB" id="F7PSI9"/>
<keyword evidence="1" id="KW-0472">Membrane</keyword>
<keyword evidence="3" id="KW-1185">Reference proteome</keyword>
<protein>
    <submittedName>
        <fullName evidence="2">SigmaK-factor processing regulatory BofA protein</fullName>
    </submittedName>
</protein>